<accession>A0AA38UP10</accession>
<dbReference type="EMBL" id="MU802166">
    <property type="protein sequence ID" value="KAJ3980694.1"/>
    <property type="molecule type" value="Genomic_DNA"/>
</dbReference>
<organism evidence="1 2">
    <name type="scientific">Lentinula detonsa</name>
    <dbReference type="NCBI Taxonomy" id="2804962"/>
    <lineage>
        <taxon>Eukaryota</taxon>
        <taxon>Fungi</taxon>
        <taxon>Dikarya</taxon>
        <taxon>Basidiomycota</taxon>
        <taxon>Agaricomycotina</taxon>
        <taxon>Agaricomycetes</taxon>
        <taxon>Agaricomycetidae</taxon>
        <taxon>Agaricales</taxon>
        <taxon>Marasmiineae</taxon>
        <taxon>Omphalotaceae</taxon>
        <taxon>Lentinula</taxon>
    </lineage>
</organism>
<proteinExistence type="predicted"/>
<reference evidence="1" key="1">
    <citation type="submission" date="2022-08" db="EMBL/GenBank/DDBJ databases">
        <authorList>
            <consortium name="DOE Joint Genome Institute"/>
            <person name="Min B."/>
            <person name="Riley R."/>
            <person name="Sierra-Patev S."/>
            <person name="Naranjo-Ortiz M."/>
            <person name="Looney B."/>
            <person name="Konkel Z."/>
            <person name="Slot J.C."/>
            <person name="Sakamoto Y."/>
            <person name="Steenwyk J.L."/>
            <person name="Rokas A."/>
            <person name="Carro J."/>
            <person name="Camarero S."/>
            <person name="Ferreira P."/>
            <person name="Molpeceres G."/>
            <person name="Ruiz-Duenas F.J."/>
            <person name="Serrano A."/>
            <person name="Henrissat B."/>
            <person name="Drula E."/>
            <person name="Hughes K.W."/>
            <person name="Mata J.L."/>
            <person name="Ishikawa N.K."/>
            <person name="Vargas-Isla R."/>
            <person name="Ushijima S."/>
            <person name="Smith C.A."/>
            <person name="Ahrendt S."/>
            <person name="Andreopoulos W."/>
            <person name="He G."/>
            <person name="Labutti K."/>
            <person name="Lipzen A."/>
            <person name="Ng V."/>
            <person name="Sandor L."/>
            <person name="Barry K."/>
            <person name="Martinez A.T."/>
            <person name="Xiao Y."/>
            <person name="Gibbons J.G."/>
            <person name="Terashima K."/>
            <person name="Hibbett D.S."/>
            <person name="Grigoriev I.V."/>
        </authorList>
    </citation>
    <scope>NUCLEOTIDE SEQUENCE</scope>
    <source>
        <strain evidence="1">TFB7829</strain>
    </source>
</reference>
<evidence type="ECO:0000313" key="2">
    <source>
        <dbReference type="Proteomes" id="UP001163850"/>
    </source>
</evidence>
<protein>
    <recommendedName>
        <fullName evidence="3">DNase I-like protein</fullName>
    </recommendedName>
</protein>
<dbReference type="Proteomes" id="UP001163850">
    <property type="component" value="Unassembled WGS sequence"/>
</dbReference>
<comment type="caution">
    <text evidence="1">The sequence shown here is derived from an EMBL/GenBank/DDBJ whole genome shotgun (WGS) entry which is preliminary data.</text>
</comment>
<evidence type="ECO:0008006" key="3">
    <source>
        <dbReference type="Google" id="ProtNLM"/>
    </source>
</evidence>
<dbReference type="AlphaFoldDB" id="A0AA38UP10"/>
<gene>
    <name evidence="1" type="ORF">F5890DRAFT_1419119</name>
</gene>
<dbReference type="Gene3D" id="3.60.10.10">
    <property type="entry name" value="Endonuclease/exonuclease/phosphatase"/>
    <property type="match status" value="1"/>
</dbReference>
<dbReference type="SUPFAM" id="SSF56219">
    <property type="entry name" value="DNase I-like"/>
    <property type="match status" value="1"/>
</dbReference>
<sequence length="132" mass="15017">MVVTQTQEDQQKIEIKQINTNKSDNATHDILRDDDGQADIFAIQEPYIDSKGRTRSLPHLRVVYPTGHIEQLDDPTRPRSRSLMMVHTCISTGSWTQIEIPCADITAIQIKTTCGTLRIFNIYNDCNNDNTL</sequence>
<feature type="non-terminal residue" evidence="1">
    <location>
        <position position="132"/>
    </location>
</feature>
<evidence type="ECO:0000313" key="1">
    <source>
        <dbReference type="EMBL" id="KAJ3980694.1"/>
    </source>
</evidence>
<name>A0AA38UP10_9AGAR</name>
<dbReference type="InterPro" id="IPR036691">
    <property type="entry name" value="Endo/exonu/phosph_ase_sf"/>
</dbReference>